<organism evidence="2 3">
    <name type="scientific">Hyaloscypha variabilis (strain UAMH 11265 / GT02V1 / F)</name>
    <name type="common">Meliniomyces variabilis</name>
    <dbReference type="NCBI Taxonomy" id="1149755"/>
    <lineage>
        <taxon>Eukaryota</taxon>
        <taxon>Fungi</taxon>
        <taxon>Dikarya</taxon>
        <taxon>Ascomycota</taxon>
        <taxon>Pezizomycotina</taxon>
        <taxon>Leotiomycetes</taxon>
        <taxon>Helotiales</taxon>
        <taxon>Hyaloscyphaceae</taxon>
        <taxon>Hyaloscypha</taxon>
        <taxon>Hyaloscypha variabilis</taxon>
    </lineage>
</organism>
<protein>
    <submittedName>
        <fullName evidence="2">Uncharacterized protein</fullName>
    </submittedName>
</protein>
<reference evidence="2 3" key="1">
    <citation type="submission" date="2016-04" db="EMBL/GenBank/DDBJ databases">
        <title>A degradative enzymes factory behind the ericoid mycorrhizal symbiosis.</title>
        <authorList>
            <consortium name="DOE Joint Genome Institute"/>
            <person name="Martino E."/>
            <person name="Morin E."/>
            <person name="Grelet G."/>
            <person name="Kuo A."/>
            <person name="Kohler A."/>
            <person name="Daghino S."/>
            <person name="Barry K."/>
            <person name="Choi C."/>
            <person name="Cichocki N."/>
            <person name="Clum A."/>
            <person name="Copeland A."/>
            <person name="Hainaut M."/>
            <person name="Haridas S."/>
            <person name="Labutti K."/>
            <person name="Lindquist E."/>
            <person name="Lipzen A."/>
            <person name="Khouja H.-R."/>
            <person name="Murat C."/>
            <person name="Ohm R."/>
            <person name="Olson A."/>
            <person name="Spatafora J."/>
            <person name="Veneault-Fourrey C."/>
            <person name="Henrissat B."/>
            <person name="Grigoriev I."/>
            <person name="Martin F."/>
            <person name="Perotto S."/>
        </authorList>
    </citation>
    <scope>NUCLEOTIDE SEQUENCE [LARGE SCALE GENOMIC DNA]</scope>
    <source>
        <strain evidence="2 3">F</strain>
    </source>
</reference>
<name>A0A2J6S9I8_HYAVF</name>
<feature type="region of interest" description="Disordered" evidence="1">
    <location>
        <begin position="149"/>
        <end position="171"/>
    </location>
</feature>
<feature type="region of interest" description="Disordered" evidence="1">
    <location>
        <begin position="1"/>
        <end position="99"/>
    </location>
</feature>
<accession>A0A2J6S9I8</accession>
<dbReference type="AlphaFoldDB" id="A0A2J6S9I8"/>
<gene>
    <name evidence="2" type="ORF">L207DRAFT_628068</name>
</gene>
<dbReference type="Proteomes" id="UP000235786">
    <property type="component" value="Unassembled WGS sequence"/>
</dbReference>
<evidence type="ECO:0000256" key="1">
    <source>
        <dbReference type="SAM" id="MobiDB-lite"/>
    </source>
</evidence>
<evidence type="ECO:0000313" key="3">
    <source>
        <dbReference type="Proteomes" id="UP000235786"/>
    </source>
</evidence>
<feature type="compositionally biased region" description="Polar residues" evidence="1">
    <location>
        <begin position="42"/>
        <end position="99"/>
    </location>
</feature>
<dbReference type="EMBL" id="KZ613938">
    <property type="protein sequence ID" value="PMD47423.1"/>
    <property type="molecule type" value="Genomic_DNA"/>
</dbReference>
<evidence type="ECO:0000313" key="2">
    <source>
        <dbReference type="EMBL" id="PMD47423.1"/>
    </source>
</evidence>
<feature type="compositionally biased region" description="Basic and acidic residues" evidence="1">
    <location>
        <begin position="28"/>
        <end position="41"/>
    </location>
</feature>
<keyword evidence="3" id="KW-1185">Reference proteome</keyword>
<proteinExistence type="predicted"/>
<dbReference type="OrthoDB" id="10436015at2759"/>
<sequence length="200" mass="22602">MGKTLFQSKKTSKKPKRPKHRATTKKSHANDDSSNPEEKHPSSMTAPASTNSPTFRDETNSPYAHAQTSTTDPYFQASVQQPQTVSMPPHQSNSYPSVQATNYSSVPYAANYNYTSSTTYYQQMYQANDSSAARQPSLTDVFHTHGESYADSFTTPEYPTEAEDPTDQFRQRSPQLQIWAEETSDMNLPVNERLVRSNWE</sequence>
<feature type="compositionally biased region" description="Basic residues" evidence="1">
    <location>
        <begin position="10"/>
        <end position="27"/>
    </location>
</feature>